<feature type="chain" id="PRO_5046852252" evidence="1">
    <location>
        <begin position="23"/>
        <end position="605"/>
    </location>
</feature>
<proteinExistence type="predicted"/>
<evidence type="ECO:0000256" key="1">
    <source>
        <dbReference type="SAM" id="SignalP"/>
    </source>
</evidence>
<gene>
    <name evidence="2" type="ORF">Purlil1_13115</name>
</gene>
<keyword evidence="3" id="KW-1185">Reference proteome</keyword>
<dbReference type="Proteomes" id="UP001287286">
    <property type="component" value="Unassembled WGS sequence"/>
</dbReference>
<name>A0ABR0BFL9_PURLI</name>
<dbReference type="SUPFAM" id="SSF55486">
    <property type="entry name" value="Metalloproteases ('zincins'), catalytic domain"/>
    <property type="match status" value="1"/>
</dbReference>
<dbReference type="InterPro" id="IPR024079">
    <property type="entry name" value="MetalloPept_cat_dom_sf"/>
</dbReference>
<sequence>MFQRSVRAIGLSLLLSITAVDAVPADAKVRARNTLGTSLTDFIGCKSDNDNNQKDFIKQAYKEAHSIVDVDGVKANIHWDSEAAVDFFGPPQFNKDQQGQIQAVLANIETIQPGYWWNPFGHSLQVRCDDPKTNCRRGVTAYTLNPKGNEKPFVNFCPGFFNQYTLDKAVNNYKDEDNNPEIKWNVDNYMNRGLIFLHELFHVDLAANSEKGEPNPKIFDISIRYNDTEGNIQGPRRAYYARFSKLLARFLPSSRAKNPKTTGYWVQRNVDNFSRYAMAKYLEGKIGGYPFLPLIYDKLLYPLDPGSRPGKSSLVAFQADDNSDAKITVDTSDYDEDLDKQDSLDSTHTTDDVFEIGLPIGADEYPESYRKAYASWLDILKGKSDGTCKVEIKEIWTCEDVASNLYASVKITDASGKTLYTTPGSAHSPGQPINDGHPLKLKKSGMDNTLTIVGEHTNDYIQFSYGSTSWTSTDTDGDASCKQIGNNWDKDGPKGCPNAMAAGGQGLKVMLEESAIWLVLSTGETQQTNDSNTTVLRHSIPGPGEYRPASHGTPRDVLLPYGSAHLVVLYGGGIELARFTVLNFAVSQLTVSSFAVIPLAESSMS</sequence>
<organism evidence="2 3">
    <name type="scientific">Purpureocillium lilacinum</name>
    <name type="common">Paecilomyces lilacinus</name>
    <dbReference type="NCBI Taxonomy" id="33203"/>
    <lineage>
        <taxon>Eukaryota</taxon>
        <taxon>Fungi</taxon>
        <taxon>Dikarya</taxon>
        <taxon>Ascomycota</taxon>
        <taxon>Pezizomycotina</taxon>
        <taxon>Sordariomycetes</taxon>
        <taxon>Hypocreomycetidae</taxon>
        <taxon>Hypocreales</taxon>
        <taxon>Ophiocordycipitaceae</taxon>
        <taxon>Purpureocillium</taxon>
    </lineage>
</organism>
<keyword evidence="1" id="KW-0732">Signal</keyword>
<protein>
    <submittedName>
        <fullName evidence="2">Uncharacterized protein</fullName>
    </submittedName>
</protein>
<dbReference type="Gene3D" id="3.40.390.10">
    <property type="entry name" value="Collagenase (Catalytic Domain)"/>
    <property type="match status" value="1"/>
</dbReference>
<comment type="caution">
    <text evidence="2">The sequence shown here is derived from an EMBL/GenBank/DDBJ whole genome shotgun (WGS) entry which is preliminary data.</text>
</comment>
<accession>A0ABR0BFL9</accession>
<reference evidence="2 3" key="1">
    <citation type="journal article" date="2024" name="Microbiol. Resour. Announc.">
        <title>Genome annotations for the ascomycete fungi Trichoderma harzianum, Trichoderma aggressivum, and Purpureocillium lilacinum.</title>
        <authorList>
            <person name="Beijen E.P.W."/>
            <person name="Ohm R.A."/>
        </authorList>
    </citation>
    <scope>NUCLEOTIDE SEQUENCE [LARGE SCALE GENOMIC DNA]</scope>
    <source>
        <strain evidence="2 3">CBS 150709</strain>
    </source>
</reference>
<evidence type="ECO:0000313" key="2">
    <source>
        <dbReference type="EMBL" id="KAK4073276.1"/>
    </source>
</evidence>
<evidence type="ECO:0000313" key="3">
    <source>
        <dbReference type="Proteomes" id="UP001287286"/>
    </source>
</evidence>
<feature type="signal peptide" evidence="1">
    <location>
        <begin position="1"/>
        <end position="22"/>
    </location>
</feature>
<dbReference type="EMBL" id="JAWRVI010000167">
    <property type="protein sequence ID" value="KAK4073276.1"/>
    <property type="molecule type" value="Genomic_DNA"/>
</dbReference>